<gene>
    <name evidence="5" type="ORF">G7Y85_13335</name>
</gene>
<sequence>MQHFSGIWVPLVTPFAADDAVDHNARAGLAKRLAPRLAGFVVCGSTGEAHALDDDEQLAVFDTVRAVVPDTRLVFGLGGPHRGHLRAQIAALRPRRLDGLLVAPPYYVRPSQAAIIDYFLEVAEASPWPLIVHNVPYRKRVAMRFETFAAIAKHPNVQAVKDCGGDPTLTLELITRTPLELLAGEDGQLLSTLAIGGCGAITASAHLYPERFTAVVEVVNAGRIGDAQRFFHGLWPLIRTLFEEPNPAGIKAALAKLGLIDVRCRVPMHAASEALTARLAALLDAHAVVAGNASAAQ</sequence>
<proteinExistence type="inferred from homology"/>
<dbReference type="PANTHER" id="PTHR12128">
    <property type="entry name" value="DIHYDRODIPICOLINATE SYNTHASE"/>
    <property type="match status" value="1"/>
</dbReference>
<dbReference type="SUPFAM" id="SSF51569">
    <property type="entry name" value="Aldolase"/>
    <property type="match status" value="1"/>
</dbReference>
<dbReference type="PRINTS" id="PR00146">
    <property type="entry name" value="DHPICSNTHASE"/>
</dbReference>
<dbReference type="AlphaFoldDB" id="A0A6M2BU63"/>
<dbReference type="PIRSF" id="PIRSF001365">
    <property type="entry name" value="DHDPS"/>
    <property type="match status" value="1"/>
</dbReference>
<evidence type="ECO:0000256" key="1">
    <source>
        <dbReference type="ARBA" id="ARBA00007592"/>
    </source>
</evidence>
<organism evidence="5 6">
    <name type="scientific">Solimonas terrae</name>
    <dbReference type="NCBI Taxonomy" id="1396819"/>
    <lineage>
        <taxon>Bacteria</taxon>
        <taxon>Pseudomonadati</taxon>
        <taxon>Pseudomonadota</taxon>
        <taxon>Gammaproteobacteria</taxon>
        <taxon>Nevskiales</taxon>
        <taxon>Nevskiaceae</taxon>
        <taxon>Solimonas</taxon>
    </lineage>
</organism>
<keyword evidence="6" id="KW-1185">Reference proteome</keyword>
<feature type="binding site" evidence="4">
    <location>
        <position position="46"/>
    </location>
    <ligand>
        <name>pyruvate</name>
        <dbReference type="ChEBI" id="CHEBI:15361"/>
    </ligand>
</feature>
<dbReference type="InterPro" id="IPR013785">
    <property type="entry name" value="Aldolase_TIM"/>
</dbReference>
<reference evidence="5 6" key="1">
    <citation type="journal article" date="2014" name="Int. J. Syst. Evol. Microbiol.">
        <title>Solimonas terrae sp. nov., isolated from soil.</title>
        <authorList>
            <person name="Kim S.J."/>
            <person name="Moon J.Y."/>
            <person name="Weon H.Y."/>
            <person name="Ahn J.H."/>
            <person name="Chen W.M."/>
            <person name="Kwon S.W."/>
        </authorList>
    </citation>
    <scope>NUCLEOTIDE SEQUENCE [LARGE SCALE GENOMIC DNA]</scope>
    <source>
        <strain evidence="5 6">KIS83-12</strain>
    </source>
</reference>
<evidence type="ECO:0000313" key="5">
    <source>
        <dbReference type="EMBL" id="NGY05751.1"/>
    </source>
</evidence>
<dbReference type="EMBL" id="JAAMOW010000006">
    <property type="protein sequence ID" value="NGY05751.1"/>
    <property type="molecule type" value="Genomic_DNA"/>
</dbReference>
<evidence type="ECO:0000313" key="6">
    <source>
        <dbReference type="Proteomes" id="UP000472676"/>
    </source>
</evidence>
<evidence type="ECO:0000256" key="3">
    <source>
        <dbReference type="PIRNR" id="PIRNR001365"/>
    </source>
</evidence>
<dbReference type="Pfam" id="PF00701">
    <property type="entry name" value="DHDPS"/>
    <property type="match status" value="1"/>
</dbReference>
<dbReference type="SMART" id="SM01130">
    <property type="entry name" value="DHDPS"/>
    <property type="match status" value="1"/>
</dbReference>
<dbReference type="InterPro" id="IPR002220">
    <property type="entry name" value="DapA-like"/>
</dbReference>
<accession>A0A6M2BU63</accession>
<comment type="similarity">
    <text evidence="1 3">Belongs to the DapA family.</text>
</comment>
<feature type="binding site" evidence="4">
    <location>
        <position position="201"/>
    </location>
    <ligand>
        <name>pyruvate</name>
        <dbReference type="ChEBI" id="CHEBI:15361"/>
    </ligand>
</feature>
<evidence type="ECO:0000256" key="2">
    <source>
        <dbReference type="ARBA" id="ARBA00023239"/>
    </source>
</evidence>
<keyword evidence="2 3" id="KW-0456">Lyase</keyword>
<dbReference type="Proteomes" id="UP000472676">
    <property type="component" value="Unassembled WGS sequence"/>
</dbReference>
<comment type="caution">
    <text evidence="5">The sequence shown here is derived from an EMBL/GenBank/DDBJ whole genome shotgun (WGS) entry which is preliminary data.</text>
</comment>
<dbReference type="Gene3D" id="3.20.20.70">
    <property type="entry name" value="Aldolase class I"/>
    <property type="match status" value="1"/>
</dbReference>
<name>A0A6M2BU63_9GAMM</name>
<dbReference type="PANTHER" id="PTHR12128:SF66">
    <property type="entry name" value="4-HYDROXY-2-OXOGLUTARATE ALDOLASE, MITOCHONDRIAL"/>
    <property type="match status" value="1"/>
</dbReference>
<protein>
    <submittedName>
        <fullName evidence="5">4-hydroxy-tetrahydrodipicolinate synthase</fullName>
    </submittedName>
</protein>
<dbReference type="RefSeq" id="WP_166257843.1">
    <property type="nucleotide sequence ID" value="NZ_JAAMOW010000006.1"/>
</dbReference>
<dbReference type="GO" id="GO:0008840">
    <property type="term" value="F:4-hydroxy-tetrahydrodipicolinate synthase activity"/>
    <property type="evidence" value="ECO:0007669"/>
    <property type="project" value="TreeGrafter"/>
</dbReference>
<evidence type="ECO:0000256" key="4">
    <source>
        <dbReference type="PIRSR" id="PIRSR001365-2"/>
    </source>
</evidence>